<comment type="caution">
    <text evidence="6">The sequence shown here is derived from an EMBL/GenBank/DDBJ whole genome shotgun (WGS) entry which is preliminary data.</text>
</comment>
<keyword evidence="7" id="KW-1185">Reference proteome</keyword>
<dbReference type="InterPro" id="IPR019921">
    <property type="entry name" value="Lucif-like_OxRdtase_Rv2161c"/>
</dbReference>
<gene>
    <name evidence="6" type="ORF">VR44_22800</name>
</gene>
<dbReference type="PATRIC" id="fig|68223.7.peg.492"/>
<evidence type="ECO:0000256" key="2">
    <source>
        <dbReference type="ARBA" id="ARBA00022643"/>
    </source>
</evidence>
<dbReference type="PANTHER" id="PTHR42847">
    <property type="entry name" value="ALKANESULFONATE MONOOXYGENASE"/>
    <property type="match status" value="1"/>
</dbReference>
<dbReference type="InterPro" id="IPR036661">
    <property type="entry name" value="Luciferase-like_sf"/>
</dbReference>
<dbReference type="OrthoDB" id="3206024at2"/>
<proteinExistence type="predicted"/>
<dbReference type="SUPFAM" id="SSF51679">
    <property type="entry name" value="Bacterial luciferase-like"/>
    <property type="match status" value="1"/>
</dbReference>
<dbReference type="RefSeq" id="WP_045949439.1">
    <property type="nucleotide sequence ID" value="NZ_JZWV01000639.1"/>
</dbReference>
<dbReference type="InterPro" id="IPR011251">
    <property type="entry name" value="Luciferase-like_dom"/>
</dbReference>
<dbReference type="NCBIfam" id="TIGR03619">
    <property type="entry name" value="F420_Rv2161c"/>
    <property type="match status" value="1"/>
</dbReference>
<keyword evidence="2" id="KW-0288">FMN</keyword>
<dbReference type="PANTHER" id="PTHR42847:SF4">
    <property type="entry name" value="ALKANESULFONATE MONOOXYGENASE-RELATED"/>
    <property type="match status" value="1"/>
</dbReference>
<dbReference type="GO" id="GO:0046306">
    <property type="term" value="P:alkanesulfonate catabolic process"/>
    <property type="evidence" value="ECO:0007669"/>
    <property type="project" value="TreeGrafter"/>
</dbReference>
<dbReference type="Proteomes" id="UP000033551">
    <property type="component" value="Unassembled WGS sequence"/>
</dbReference>
<dbReference type="GO" id="GO:0008726">
    <property type="term" value="F:alkanesulfonate monooxygenase activity"/>
    <property type="evidence" value="ECO:0007669"/>
    <property type="project" value="TreeGrafter"/>
</dbReference>
<keyword evidence="3" id="KW-0560">Oxidoreductase</keyword>
<dbReference type="Gene3D" id="3.20.20.30">
    <property type="entry name" value="Luciferase-like domain"/>
    <property type="match status" value="1"/>
</dbReference>
<accession>A0A0F4J5M5</accession>
<sequence length="295" mass="31642">MDIGIALPQYGGHARAEWIVPFARQAEEAGFDWLWVGDRALAPVAPSDLYPGHTAQDPYPRGFRTFLDPLTVLTAAAGATSRVRLATSTLNAPWYPPLLLARTLTTLDVISAGRLVAGLGIGWLRDEYTAVNADFTRRGARLEEILDILRGYWTEEVFGHEGPHWSIPESYVGLRPARPGGPPVLLGGLSPAAMRRVGRRADGWAGVLLPPDMEAGLWDLARRAAEEAGRDPGALTRHIRHNVRPGTGAGEIAAVLDGVRASGADSAFIDLQQCVAGPGEALELGTRALERLRAG</sequence>
<organism evidence="6 7">
    <name type="scientific">Streptomyces katrae</name>
    <dbReference type="NCBI Taxonomy" id="68223"/>
    <lineage>
        <taxon>Bacteria</taxon>
        <taxon>Bacillati</taxon>
        <taxon>Actinomycetota</taxon>
        <taxon>Actinomycetes</taxon>
        <taxon>Kitasatosporales</taxon>
        <taxon>Streptomycetaceae</taxon>
        <taxon>Streptomyces</taxon>
    </lineage>
</organism>
<dbReference type="Pfam" id="PF00296">
    <property type="entry name" value="Bac_luciferase"/>
    <property type="match status" value="1"/>
</dbReference>
<dbReference type="InterPro" id="IPR050172">
    <property type="entry name" value="SsuD_RutA_monooxygenase"/>
</dbReference>
<reference evidence="6 7" key="1">
    <citation type="submission" date="2015-02" db="EMBL/GenBank/DDBJ databases">
        <authorList>
            <person name="Ju K.-S."/>
            <person name="Doroghazi J.R."/>
            <person name="Metcalf W."/>
        </authorList>
    </citation>
    <scope>NUCLEOTIDE SEQUENCE [LARGE SCALE GENOMIC DNA]</scope>
    <source>
        <strain evidence="6 7">NRRL ISP-5550</strain>
    </source>
</reference>
<keyword evidence="4 6" id="KW-0503">Monooxygenase</keyword>
<evidence type="ECO:0000256" key="4">
    <source>
        <dbReference type="ARBA" id="ARBA00023033"/>
    </source>
</evidence>
<dbReference type="AlphaFoldDB" id="A0A0F4J5M5"/>
<evidence type="ECO:0000313" key="7">
    <source>
        <dbReference type="Proteomes" id="UP000033551"/>
    </source>
</evidence>
<dbReference type="EMBL" id="JZWV01000639">
    <property type="protein sequence ID" value="KJY29490.1"/>
    <property type="molecule type" value="Genomic_DNA"/>
</dbReference>
<evidence type="ECO:0000313" key="6">
    <source>
        <dbReference type="EMBL" id="KJY29490.1"/>
    </source>
</evidence>
<evidence type="ECO:0000256" key="3">
    <source>
        <dbReference type="ARBA" id="ARBA00023002"/>
    </source>
</evidence>
<protein>
    <submittedName>
        <fullName evidence="6">Monooxygenase</fullName>
    </submittedName>
</protein>
<evidence type="ECO:0000256" key="1">
    <source>
        <dbReference type="ARBA" id="ARBA00022630"/>
    </source>
</evidence>
<keyword evidence="1" id="KW-0285">Flavoprotein</keyword>
<evidence type="ECO:0000259" key="5">
    <source>
        <dbReference type="Pfam" id="PF00296"/>
    </source>
</evidence>
<feature type="domain" description="Luciferase-like" evidence="5">
    <location>
        <begin position="15"/>
        <end position="243"/>
    </location>
</feature>
<name>A0A0F4J5M5_9ACTN</name>